<proteinExistence type="predicted"/>
<comment type="caution">
    <text evidence="1">The sequence shown here is derived from an EMBL/GenBank/DDBJ whole genome shotgun (WGS) entry which is preliminary data.</text>
</comment>
<dbReference type="RefSeq" id="WP_022996659.1">
    <property type="nucleotide sequence ID" value="NZ_CP012331.1"/>
</dbReference>
<dbReference type="InterPro" id="IPR049708">
    <property type="entry name" value="PP0621-like"/>
</dbReference>
<dbReference type="NCBIfam" id="NF041023">
    <property type="entry name" value="PP0621_fam"/>
    <property type="match status" value="1"/>
</dbReference>
<evidence type="ECO:0000313" key="2">
    <source>
        <dbReference type="Proteomes" id="UP001107961"/>
    </source>
</evidence>
<dbReference type="KEGG" id="axe:P40_17845"/>
<gene>
    <name evidence="1" type="ORF">LZG35_14895</name>
</gene>
<name>A0A9Q3ZDM4_9GAMM</name>
<sequence length="86" mass="9983">MGLIKLVILAALIYVIWRVVKGVSANHAARGRDPRRSSRTIDSERMVKCHLCGVHVPETEAFRHQSLDFCSREHRREYLEHQESDD</sequence>
<protein>
    <recommendedName>
        <fullName evidence="3">Preprotein translocase subunit YajC</fullName>
    </recommendedName>
</protein>
<evidence type="ECO:0000313" key="1">
    <source>
        <dbReference type="EMBL" id="MCE7509923.1"/>
    </source>
</evidence>
<accession>A0A9Q3ZDM4</accession>
<dbReference type="AlphaFoldDB" id="A0A9Q3ZDM4"/>
<dbReference type="EMBL" id="JAJVKT010000018">
    <property type="protein sequence ID" value="MCE7509923.1"/>
    <property type="molecule type" value="Genomic_DNA"/>
</dbReference>
<dbReference type="Proteomes" id="UP001107961">
    <property type="component" value="Unassembled WGS sequence"/>
</dbReference>
<keyword evidence="2" id="KW-1185">Reference proteome</keyword>
<reference evidence="1" key="1">
    <citation type="submission" date="2022-01" db="EMBL/GenBank/DDBJ databases">
        <authorList>
            <person name="Karlyshev A.V."/>
            <person name="Jaspars M."/>
        </authorList>
    </citation>
    <scope>NUCLEOTIDE SEQUENCE</scope>
    <source>
        <strain evidence="1">AGSA3-2</strain>
    </source>
</reference>
<organism evidence="1 2">
    <name type="scientific">Alloalcanivorax xenomutans</name>
    <dbReference type="NCBI Taxonomy" id="1094342"/>
    <lineage>
        <taxon>Bacteria</taxon>
        <taxon>Pseudomonadati</taxon>
        <taxon>Pseudomonadota</taxon>
        <taxon>Gammaproteobacteria</taxon>
        <taxon>Oceanospirillales</taxon>
        <taxon>Alcanivoracaceae</taxon>
        <taxon>Alloalcanivorax</taxon>
    </lineage>
</organism>
<evidence type="ECO:0008006" key="3">
    <source>
        <dbReference type="Google" id="ProtNLM"/>
    </source>
</evidence>
<dbReference type="GeneID" id="94688179"/>